<comment type="caution">
    <text evidence="5">The sequence shown here is derived from an EMBL/GenBank/DDBJ whole genome shotgun (WGS) entry which is preliminary data.</text>
</comment>
<dbReference type="InterPro" id="IPR020476">
    <property type="entry name" value="Nudix_hydrolase"/>
</dbReference>
<dbReference type="SUPFAM" id="SSF55811">
    <property type="entry name" value="Nudix"/>
    <property type="match status" value="1"/>
</dbReference>
<accession>A0A328AQ33</accession>
<evidence type="ECO:0000256" key="1">
    <source>
        <dbReference type="ARBA" id="ARBA00001946"/>
    </source>
</evidence>
<organism evidence="5 6">
    <name type="scientific">Phenylobacterium deserti</name>
    <dbReference type="NCBI Taxonomy" id="1914756"/>
    <lineage>
        <taxon>Bacteria</taxon>
        <taxon>Pseudomonadati</taxon>
        <taxon>Pseudomonadota</taxon>
        <taxon>Alphaproteobacteria</taxon>
        <taxon>Caulobacterales</taxon>
        <taxon>Caulobacteraceae</taxon>
        <taxon>Phenylobacterium</taxon>
    </lineage>
</organism>
<dbReference type="AlphaFoldDB" id="A0A328AQ33"/>
<dbReference type="Proteomes" id="UP000249725">
    <property type="component" value="Unassembled WGS sequence"/>
</dbReference>
<comment type="similarity">
    <text evidence="3">Belongs to the Nudix hydrolase family.</text>
</comment>
<dbReference type="PANTHER" id="PTHR43736">
    <property type="entry name" value="ADP-RIBOSE PYROPHOSPHATASE"/>
    <property type="match status" value="1"/>
</dbReference>
<protein>
    <submittedName>
        <fullName evidence="5">ADP-ribose pyrophosphatase</fullName>
    </submittedName>
</protein>
<dbReference type="InterPro" id="IPR000086">
    <property type="entry name" value="NUDIX_hydrolase_dom"/>
</dbReference>
<dbReference type="RefSeq" id="WP_111512816.1">
    <property type="nucleotide sequence ID" value="NZ_QFYR01000001.1"/>
</dbReference>
<gene>
    <name evidence="5" type="ORF">DJ018_00310</name>
</gene>
<feature type="domain" description="Nudix hydrolase" evidence="4">
    <location>
        <begin position="6"/>
        <end position="135"/>
    </location>
</feature>
<keyword evidence="6" id="KW-1185">Reference proteome</keyword>
<dbReference type="InterPro" id="IPR020084">
    <property type="entry name" value="NUDIX_hydrolase_CS"/>
</dbReference>
<comment type="cofactor">
    <cofactor evidence="1">
        <name>Mg(2+)</name>
        <dbReference type="ChEBI" id="CHEBI:18420"/>
    </cofactor>
</comment>
<dbReference type="PROSITE" id="PS51462">
    <property type="entry name" value="NUDIX"/>
    <property type="match status" value="1"/>
</dbReference>
<evidence type="ECO:0000259" key="4">
    <source>
        <dbReference type="PROSITE" id="PS51462"/>
    </source>
</evidence>
<proteinExistence type="inferred from homology"/>
<evidence type="ECO:0000313" key="6">
    <source>
        <dbReference type="Proteomes" id="UP000249725"/>
    </source>
</evidence>
<dbReference type="PRINTS" id="PR00502">
    <property type="entry name" value="NUDIXFAMILY"/>
</dbReference>
<evidence type="ECO:0000256" key="2">
    <source>
        <dbReference type="ARBA" id="ARBA00022801"/>
    </source>
</evidence>
<dbReference type="EMBL" id="QFYR01000001">
    <property type="protein sequence ID" value="RAK56465.1"/>
    <property type="molecule type" value="Genomic_DNA"/>
</dbReference>
<keyword evidence="2 3" id="KW-0378">Hydrolase</keyword>
<dbReference type="PROSITE" id="PS00893">
    <property type="entry name" value="NUDIX_BOX"/>
    <property type="match status" value="1"/>
</dbReference>
<reference evidence="6" key="1">
    <citation type="submission" date="2018-05" db="EMBL/GenBank/DDBJ databases">
        <authorList>
            <person name="Li X."/>
        </authorList>
    </citation>
    <scope>NUCLEOTIDE SEQUENCE [LARGE SCALE GENOMIC DNA]</scope>
    <source>
        <strain evidence="6">YIM 73061</strain>
    </source>
</reference>
<evidence type="ECO:0000313" key="5">
    <source>
        <dbReference type="EMBL" id="RAK56465.1"/>
    </source>
</evidence>
<sequence length="136" mass="14918">MTRQSEPRVGTGAAILQDGQILLLQRVRPPEAGCWGLPGGKVDLFETVAQAVIREVREELGIGIDARDLLCVVDQIDRAGGEHWIAPVYLVREFDGQPAIQEPEKHSGLAWFALDDLPTPLTESTRQAIAALQARR</sequence>
<dbReference type="PANTHER" id="PTHR43736:SF2">
    <property type="entry name" value="MUTT_NUDIX FAMILY PROTEIN"/>
    <property type="match status" value="1"/>
</dbReference>
<dbReference type="GO" id="GO:0016787">
    <property type="term" value="F:hydrolase activity"/>
    <property type="evidence" value="ECO:0007669"/>
    <property type="project" value="UniProtKB-KW"/>
</dbReference>
<dbReference type="Gene3D" id="3.90.79.10">
    <property type="entry name" value="Nucleoside Triphosphate Pyrophosphohydrolase"/>
    <property type="match status" value="1"/>
</dbReference>
<dbReference type="Pfam" id="PF00293">
    <property type="entry name" value="NUDIX"/>
    <property type="match status" value="1"/>
</dbReference>
<dbReference type="OrthoDB" id="9761969at2"/>
<name>A0A328AQ33_9CAUL</name>
<evidence type="ECO:0000256" key="3">
    <source>
        <dbReference type="RuleBase" id="RU003476"/>
    </source>
</evidence>
<dbReference type="InterPro" id="IPR015797">
    <property type="entry name" value="NUDIX_hydrolase-like_dom_sf"/>
</dbReference>
<dbReference type="CDD" id="cd04679">
    <property type="entry name" value="NUDIX_MutT_Nudt1"/>
    <property type="match status" value="1"/>
</dbReference>